<reference evidence="1" key="1">
    <citation type="submission" date="2021-06" db="EMBL/GenBank/DDBJ databases">
        <authorList>
            <person name="Kallberg Y."/>
            <person name="Tangrot J."/>
            <person name="Rosling A."/>
        </authorList>
    </citation>
    <scope>NUCLEOTIDE SEQUENCE</scope>
    <source>
        <strain evidence="1">IN212</strain>
    </source>
</reference>
<dbReference type="AlphaFoldDB" id="A0A9N9IVZ6"/>
<keyword evidence="2" id="KW-1185">Reference proteome</keyword>
<feature type="non-terminal residue" evidence="1">
    <location>
        <position position="1"/>
    </location>
</feature>
<accession>A0A9N9IVZ6</accession>
<protein>
    <submittedName>
        <fullName evidence="1">7198_t:CDS:1</fullName>
    </submittedName>
</protein>
<sequence>TSDDSNNDDNPSSQQLIQQFLKELPTTLNTTFSNNPNRP</sequence>
<comment type="caution">
    <text evidence="1">The sequence shown here is derived from an EMBL/GenBank/DDBJ whole genome shotgun (WGS) entry which is preliminary data.</text>
</comment>
<evidence type="ECO:0000313" key="1">
    <source>
        <dbReference type="EMBL" id="CAG8752202.1"/>
    </source>
</evidence>
<organism evidence="1 2">
    <name type="scientific">Racocetra fulgida</name>
    <dbReference type="NCBI Taxonomy" id="60492"/>
    <lineage>
        <taxon>Eukaryota</taxon>
        <taxon>Fungi</taxon>
        <taxon>Fungi incertae sedis</taxon>
        <taxon>Mucoromycota</taxon>
        <taxon>Glomeromycotina</taxon>
        <taxon>Glomeromycetes</taxon>
        <taxon>Diversisporales</taxon>
        <taxon>Gigasporaceae</taxon>
        <taxon>Racocetra</taxon>
    </lineage>
</organism>
<gene>
    <name evidence="1" type="ORF">RFULGI_LOCUS13688</name>
</gene>
<dbReference type="Proteomes" id="UP000789396">
    <property type="component" value="Unassembled WGS sequence"/>
</dbReference>
<dbReference type="EMBL" id="CAJVPZ010036821">
    <property type="protein sequence ID" value="CAG8752202.1"/>
    <property type="molecule type" value="Genomic_DNA"/>
</dbReference>
<name>A0A9N9IVZ6_9GLOM</name>
<evidence type="ECO:0000313" key="2">
    <source>
        <dbReference type="Proteomes" id="UP000789396"/>
    </source>
</evidence>
<proteinExistence type="predicted"/>